<feature type="compositionally biased region" description="Basic and acidic residues" evidence="2">
    <location>
        <begin position="290"/>
        <end position="301"/>
    </location>
</feature>
<proteinExistence type="predicted"/>
<dbReference type="GO" id="GO:0070210">
    <property type="term" value="C:Rpd3L-Expanded complex"/>
    <property type="evidence" value="ECO:0007669"/>
    <property type="project" value="TreeGrafter"/>
</dbReference>
<dbReference type="InterPro" id="IPR024610">
    <property type="entry name" value="ING_N_histone-binding"/>
</dbReference>
<comment type="caution">
    <text evidence="4">The sequence shown here is derived from an EMBL/GenBank/DDBJ whole genome shotgun (WGS) entry which is preliminary data.</text>
</comment>
<dbReference type="OrthoDB" id="5411773at2759"/>
<dbReference type="EMBL" id="NKHZ01000025">
    <property type="protein sequence ID" value="PNS20300.1"/>
    <property type="molecule type" value="Genomic_DNA"/>
</dbReference>
<dbReference type="GO" id="GO:0006355">
    <property type="term" value="P:regulation of DNA-templated transcription"/>
    <property type="evidence" value="ECO:0007669"/>
    <property type="project" value="TreeGrafter"/>
</dbReference>
<evidence type="ECO:0000259" key="3">
    <source>
        <dbReference type="SMART" id="SM01408"/>
    </source>
</evidence>
<feature type="region of interest" description="Disordered" evidence="2">
    <location>
        <begin position="275"/>
        <end position="639"/>
    </location>
</feature>
<dbReference type="InParanoid" id="A0A2K1QZ77"/>
<feature type="compositionally biased region" description="Basic and acidic residues" evidence="2">
    <location>
        <begin position="445"/>
        <end position="456"/>
    </location>
</feature>
<dbReference type="GO" id="GO:0033698">
    <property type="term" value="C:Rpd3L complex"/>
    <property type="evidence" value="ECO:0007669"/>
    <property type="project" value="TreeGrafter"/>
</dbReference>
<feature type="compositionally biased region" description="Basic and acidic residues" evidence="2">
    <location>
        <begin position="602"/>
        <end position="612"/>
    </location>
</feature>
<accession>A0A2K1QZ77</accession>
<feature type="compositionally biased region" description="Polar residues" evidence="2">
    <location>
        <begin position="22"/>
        <end position="33"/>
    </location>
</feature>
<dbReference type="InterPro" id="IPR013083">
    <property type="entry name" value="Znf_RING/FYVE/PHD"/>
</dbReference>
<dbReference type="PANTHER" id="PTHR10333:SF42">
    <property type="entry name" value="INHIBITOR OF GROWTH PROTEIN 5"/>
    <property type="match status" value="1"/>
</dbReference>
<dbReference type="STRING" id="2082308.A0A2K1QZ77"/>
<feature type="compositionally biased region" description="Acidic residues" evidence="2">
    <location>
        <begin position="613"/>
        <end position="635"/>
    </location>
</feature>
<feature type="compositionally biased region" description="Low complexity" evidence="2">
    <location>
        <begin position="480"/>
        <end position="490"/>
    </location>
</feature>
<feature type="compositionally biased region" description="Basic and acidic residues" evidence="2">
    <location>
        <begin position="469"/>
        <end position="478"/>
    </location>
</feature>
<sequence>MPPTTAVRKTQNAQEQSRRSSGRQIRTSISRPTNYYARPFGSIGGPEEVQDDGPPGFFPAIQHFTDAVDELPKEVMRHFTLMKEVEAKIHGPTQNMVQVVNRIASLPTPSRRNHQPSHQSLLSFTANNSSGVNSANASVINGALPGFVPPSVAEAAAQAAQPTQAEQLADMQRRQEFYNLRVTISQVLASLDERNVCLAEANRTLDRQLGRMHRVLPHVEAEINEEARLGSLSHWAYADNKKKAQQAPERNRRDIAVTSNLAAAAAAVHEGDIAAARNEGREKTKKSRAQHVDSEFEDRGVPKKSHHKGRKAAELAEAKNHNAGTAGLQPPKKRKVEKVGGAAMERTSSAVGKSAKVPAGTPRATPANEAPKKKTKPAIPPIKKGKPNAGSPAQSPRMAVASPTMANFSFPGDASNQRPSSRMRQGSSTLQHSTLANKPDPPTNGEKKVNGEKRQNGADSKNAAVESIEDSRDTEVTESRNGNGNANARGDATLDKTQALSDPDTRPGTAGSPDGDSAPMVRTRSNGVRSTEPNIHAQKTSARNGERSHSRAGSNQHMLKQIASFNKSPRTARRELQGSSGGSSTGDDKVEVRPKRQGRSSRRQESRQQTPEERDDDVADEDDAVDEDRDPDDPDEPKYCYCNRGSYGTMVGCENDACQKSWFHLECIGLDEVPDESVKWR</sequence>
<evidence type="ECO:0000256" key="1">
    <source>
        <dbReference type="ARBA" id="ARBA00022853"/>
    </source>
</evidence>
<reference evidence="4 5" key="1">
    <citation type="submission" date="2017-06" db="EMBL/GenBank/DDBJ databases">
        <title>Draft genome sequence of a variant of Elsinoe murrayae.</title>
        <authorList>
            <person name="Cheng Q."/>
        </authorList>
    </citation>
    <scope>NUCLEOTIDE SEQUENCE [LARGE SCALE GENOMIC DNA]</scope>
    <source>
        <strain evidence="4 5">CQ-2017a</strain>
    </source>
</reference>
<dbReference type="InterPro" id="IPR028651">
    <property type="entry name" value="ING_fam"/>
</dbReference>
<dbReference type="CDD" id="cd15505">
    <property type="entry name" value="PHD_ING"/>
    <property type="match status" value="1"/>
</dbReference>
<protein>
    <recommendedName>
        <fullName evidence="3">Inhibitor of growth protein N-terminal histone-binding domain-containing protein</fullName>
    </recommendedName>
</protein>
<feature type="compositionally biased region" description="Polar residues" evidence="2">
    <location>
        <begin position="414"/>
        <end position="436"/>
    </location>
</feature>
<evidence type="ECO:0000313" key="5">
    <source>
        <dbReference type="Proteomes" id="UP000243797"/>
    </source>
</evidence>
<feature type="compositionally biased region" description="Polar residues" evidence="2">
    <location>
        <begin position="523"/>
        <end position="543"/>
    </location>
</feature>
<feature type="compositionally biased region" description="Basic and acidic residues" evidence="2">
    <location>
        <begin position="311"/>
        <end position="320"/>
    </location>
</feature>
<dbReference type="SMART" id="SM01408">
    <property type="entry name" value="ING"/>
    <property type="match status" value="1"/>
</dbReference>
<evidence type="ECO:0000313" key="4">
    <source>
        <dbReference type="EMBL" id="PNS20300.1"/>
    </source>
</evidence>
<name>A0A2K1QZ77_9PEZI</name>
<dbReference type="InterPro" id="IPR011011">
    <property type="entry name" value="Znf_FYVE_PHD"/>
</dbReference>
<dbReference type="GO" id="GO:0006325">
    <property type="term" value="P:chromatin organization"/>
    <property type="evidence" value="ECO:0007669"/>
    <property type="project" value="UniProtKB-KW"/>
</dbReference>
<feature type="domain" description="Inhibitor of growth protein N-terminal histone-binding" evidence="3">
    <location>
        <begin position="60"/>
        <end position="219"/>
    </location>
</feature>
<organism evidence="4 5">
    <name type="scientific">Sphaceloma murrayae</name>
    <dbReference type="NCBI Taxonomy" id="2082308"/>
    <lineage>
        <taxon>Eukaryota</taxon>
        <taxon>Fungi</taxon>
        <taxon>Dikarya</taxon>
        <taxon>Ascomycota</taxon>
        <taxon>Pezizomycotina</taxon>
        <taxon>Dothideomycetes</taxon>
        <taxon>Dothideomycetidae</taxon>
        <taxon>Myriangiales</taxon>
        <taxon>Elsinoaceae</taxon>
        <taxon>Sphaceloma</taxon>
    </lineage>
</organism>
<feature type="region of interest" description="Disordered" evidence="2">
    <location>
        <begin position="1"/>
        <end position="56"/>
    </location>
</feature>
<dbReference type="Proteomes" id="UP000243797">
    <property type="component" value="Unassembled WGS sequence"/>
</dbReference>
<dbReference type="Pfam" id="PF12998">
    <property type="entry name" value="ING"/>
    <property type="match status" value="1"/>
</dbReference>
<feature type="compositionally biased region" description="Polar residues" evidence="2">
    <location>
        <begin position="551"/>
        <end position="569"/>
    </location>
</feature>
<keyword evidence="5" id="KW-1185">Reference proteome</keyword>
<keyword evidence="1" id="KW-0156">Chromatin regulator</keyword>
<dbReference type="SUPFAM" id="SSF57903">
    <property type="entry name" value="FYVE/PHD zinc finger"/>
    <property type="match status" value="1"/>
</dbReference>
<dbReference type="AlphaFoldDB" id="A0A2K1QZ77"/>
<gene>
    <name evidence="4" type="ORF">CAC42_5750</name>
</gene>
<evidence type="ECO:0000256" key="2">
    <source>
        <dbReference type="SAM" id="MobiDB-lite"/>
    </source>
</evidence>
<dbReference type="Gene3D" id="3.30.40.10">
    <property type="entry name" value="Zinc/RING finger domain, C3HC4 (zinc finger)"/>
    <property type="match status" value="1"/>
</dbReference>
<dbReference type="PANTHER" id="PTHR10333">
    <property type="entry name" value="INHIBITOR OF GROWTH PROTEIN"/>
    <property type="match status" value="1"/>
</dbReference>